<dbReference type="UniPathway" id="UPA00666"/>
<reference evidence="11 12" key="1">
    <citation type="submission" date="2007-01" db="EMBL/GenBank/DDBJ databases">
        <authorList>
            <person name="Haygood M."/>
            <person name="Podell S."/>
            <person name="Anderson C."/>
            <person name="Hopkinson B."/>
            <person name="Roe K."/>
            <person name="Barbeau K."/>
            <person name="Gaasterland T."/>
            <person name="Ferriera S."/>
            <person name="Johnson J."/>
            <person name="Kravitz S."/>
            <person name="Beeson K."/>
            <person name="Sutton G."/>
            <person name="Rogers Y.-H."/>
            <person name="Friedman R."/>
            <person name="Frazier M."/>
            <person name="Venter J.C."/>
        </authorList>
    </citation>
    <scope>NUCLEOTIDE SEQUENCE [LARGE SCALE GENOMIC DNA]</scope>
    <source>
        <strain evidence="11 12">ATCC 23134</strain>
    </source>
</reference>
<evidence type="ECO:0000256" key="8">
    <source>
        <dbReference type="ARBA" id="ARBA00023315"/>
    </source>
</evidence>
<gene>
    <name evidence="9" type="primary">lnt</name>
    <name evidence="11" type="ORF">M23134_03105</name>
</gene>
<dbReference type="OrthoDB" id="9804277at2"/>
<dbReference type="GO" id="GO:0005886">
    <property type="term" value="C:plasma membrane"/>
    <property type="evidence" value="ECO:0007669"/>
    <property type="project" value="UniProtKB-SubCell"/>
</dbReference>
<dbReference type="SUPFAM" id="SSF56317">
    <property type="entry name" value="Carbon-nitrogen hydrolase"/>
    <property type="match status" value="1"/>
</dbReference>
<evidence type="ECO:0000313" key="12">
    <source>
        <dbReference type="Proteomes" id="UP000004095"/>
    </source>
</evidence>
<accession>A1ZG52</accession>
<dbReference type="InterPro" id="IPR004563">
    <property type="entry name" value="Apolipo_AcylTrfase"/>
</dbReference>
<evidence type="ECO:0000256" key="6">
    <source>
        <dbReference type="ARBA" id="ARBA00022989"/>
    </source>
</evidence>
<feature type="transmembrane region" description="Helical" evidence="9">
    <location>
        <begin position="55"/>
        <end position="76"/>
    </location>
</feature>
<keyword evidence="5 9" id="KW-0812">Transmembrane</keyword>
<dbReference type="CDD" id="cd07571">
    <property type="entry name" value="ALP_N-acyl_transferase"/>
    <property type="match status" value="1"/>
</dbReference>
<evidence type="ECO:0000259" key="10">
    <source>
        <dbReference type="PROSITE" id="PS50263"/>
    </source>
</evidence>
<evidence type="ECO:0000256" key="2">
    <source>
        <dbReference type="ARBA" id="ARBA00010065"/>
    </source>
</evidence>
<dbReference type="Gene3D" id="3.60.110.10">
    <property type="entry name" value="Carbon-nitrogen hydrolase"/>
    <property type="match status" value="1"/>
</dbReference>
<dbReference type="InterPro" id="IPR003010">
    <property type="entry name" value="C-N_Hydrolase"/>
</dbReference>
<proteinExistence type="inferred from homology"/>
<comment type="caution">
    <text evidence="11">The sequence shown here is derived from an EMBL/GenBank/DDBJ whole genome shotgun (WGS) entry which is preliminary data.</text>
</comment>
<keyword evidence="4 9" id="KW-0808">Transferase</keyword>
<dbReference type="eggNOG" id="COG0815">
    <property type="taxonomic scope" value="Bacteria"/>
</dbReference>
<comment type="function">
    <text evidence="9">Catalyzes the phospholipid dependent N-acylation of the N-terminal cysteine of apolipoprotein, the last step in lipoprotein maturation.</text>
</comment>
<keyword evidence="11" id="KW-0449">Lipoprotein</keyword>
<keyword evidence="8 9" id="KW-0012">Acyltransferase</keyword>
<evidence type="ECO:0000256" key="9">
    <source>
        <dbReference type="HAMAP-Rule" id="MF_01148"/>
    </source>
</evidence>
<evidence type="ECO:0000256" key="5">
    <source>
        <dbReference type="ARBA" id="ARBA00022692"/>
    </source>
</evidence>
<evidence type="ECO:0000256" key="7">
    <source>
        <dbReference type="ARBA" id="ARBA00023136"/>
    </source>
</evidence>
<dbReference type="PROSITE" id="PS50263">
    <property type="entry name" value="CN_HYDROLASE"/>
    <property type="match status" value="1"/>
</dbReference>
<dbReference type="InterPro" id="IPR045378">
    <property type="entry name" value="LNT_N"/>
</dbReference>
<feature type="transmembrane region" description="Helical" evidence="9">
    <location>
        <begin position="82"/>
        <end position="102"/>
    </location>
</feature>
<dbReference type="InterPro" id="IPR036526">
    <property type="entry name" value="C-N_Hydrolase_sf"/>
</dbReference>
<dbReference type="PANTHER" id="PTHR38686:SF1">
    <property type="entry name" value="APOLIPOPROTEIN N-ACYLTRANSFERASE"/>
    <property type="match status" value="1"/>
</dbReference>
<comment type="similarity">
    <text evidence="2 9">Belongs to the CN hydrolase family. Apolipoprotein N-acyltransferase subfamily.</text>
</comment>
<keyword evidence="7 9" id="KW-0472">Membrane</keyword>
<name>A1ZG52_MICM2</name>
<dbReference type="NCBIfam" id="TIGR00546">
    <property type="entry name" value="lnt"/>
    <property type="match status" value="1"/>
</dbReference>
<keyword evidence="6 9" id="KW-1133">Transmembrane helix</keyword>
<feature type="transmembrane region" description="Helical" evidence="9">
    <location>
        <begin position="31"/>
        <end position="48"/>
    </location>
</feature>
<dbReference type="EC" id="2.3.1.269" evidence="9"/>
<evidence type="ECO:0000256" key="3">
    <source>
        <dbReference type="ARBA" id="ARBA00022475"/>
    </source>
</evidence>
<protein>
    <recommendedName>
        <fullName evidence="9">Apolipoprotein N-acyltransferase</fullName>
        <shortName evidence="9">ALP N-acyltransferase</shortName>
        <ecNumber evidence="9">2.3.1.269</ecNumber>
    </recommendedName>
</protein>
<comment type="subcellular location">
    <subcellularLocation>
        <location evidence="1 9">Cell membrane</location>
        <topology evidence="1 9">Multi-pass membrane protein</topology>
    </subcellularLocation>
</comment>
<feature type="transmembrane region" description="Helical" evidence="9">
    <location>
        <begin position="517"/>
        <end position="535"/>
    </location>
</feature>
<dbReference type="GO" id="GO:0016410">
    <property type="term" value="F:N-acyltransferase activity"/>
    <property type="evidence" value="ECO:0007669"/>
    <property type="project" value="UniProtKB-UniRule"/>
</dbReference>
<evidence type="ECO:0000313" key="11">
    <source>
        <dbReference type="EMBL" id="EAY30469.1"/>
    </source>
</evidence>
<dbReference type="RefSeq" id="WP_002694696.1">
    <property type="nucleotide sequence ID" value="NZ_AAWS01000006.1"/>
</dbReference>
<dbReference type="Pfam" id="PF20154">
    <property type="entry name" value="LNT_N"/>
    <property type="match status" value="1"/>
</dbReference>
<keyword evidence="3 9" id="KW-1003">Cell membrane</keyword>
<evidence type="ECO:0000256" key="4">
    <source>
        <dbReference type="ARBA" id="ARBA00022679"/>
    </source>
</evidence>
<dbReference type="GO" id="GO:0042158">
    <property type="term" value="P:lipoprotein biosynthetic process"/>
    <property type="evidence" value="ECO:0007669"/>
    <property type="project" value="UniProtKB-UniRule"/>
</dbReference>
<dbReference type="Pfam" id="PF00795">
    <property type="entry name" value="CN_hydrolase"/>
    <property type="match status" value="1"/>
</dbReference>
<feature type="transmembrane region" description="Helical" evidence="9">
    <location>
        <begin position="114"/>
        <end position="135"/>
    </location>
</feature>
<dbReference type="Proteomes" id="UP000004095">
    <property type="component" value="Unassembled WGS sequence"/>
</dbReference>
<comment type="catalytic activity">
    <reaction evidence="9">
        <text>N-terminal S-1,2-diacyl-sn-glyceryl-L-cysteinyl-[lipoprotein] + a glycerophospholipid = N-acyl-S-1,2-diacyl-sn-glyceryl-L-cysteinyl-[lipoprotein] + a 2-acyl-sn-glycero-3-phospholipid + H(+)</text>
        <dbReference type="Rhea" id="RHEA:48228"/>
        <dbReference type="Rhea" id="RHEA-COMP:14681"/>
        <dbReference type="Rhea" id="RHEA-COMP:14684"/>
        <dbReference type="ChEBI" id="CHEBI:15378"/>
        <dbReference type="ChEBI" id="CHEBI:136912"/>
        <dbReference type="ChEBI" id="CHEBI:140656"/>
        <dbReference type="ChEBI" id="CHEBI:140657"/>
        <dbReference type="ChEBI" id="CHEBI:140660"/>
        <dbReference type="EC" id="2.3.1.269"/>
    </reaction>
</comment>
<feature type="transmembrane region" description="Helical" evidence="9">
    <location>
        <begin position="155"/>
        <end position="179"/>
    </location>
</feature>
<feature type="domain" description="CN hydrolase" evidence="10">
    <location>
        <begin position="225"/>
        <end position="504"/>
    </location>
</feature>
<keyword evidence="12" id="KW-1185">Reference proteome</keyword>
<sequence>MRETPKISFKYCISLVLASIISLWLGWQLHPLFLCVGFAPVLMVEAHIENQKRGNLIFWLCCLGVTLGWNIAVTWWLAKASVVGAIVAIVLNALLMTLPLLAYRITRKILGNNYGYLTLTLYWLSFEYLHLHWQLSWSWLTLGNAFATAPYLIQWYEYTGVLGGSLWVLVANILTYLLISSQLKHNRITYTIYLALLVGVPAIASIALKAGYSPQNSLTTEVVIVQPNVDPYTQKFAEGSNFTPYPQQMQRFLAQAQPYLSANTRLLLLPETAFDEQYNEASLSQYAVFRQAQTFLKKYPHLAMITGATTSRFYGRVKPTTSARVHPKTGRYYEVFNTAVFLQEHPPSAGFYHKSKLVPGVETLPYPQVLGILGDWLIDFGGTSGSYGTQPAREVFTLLAKDKGEKKMKIAPLICFESIHGDFTRRYIHNGANALAVITNDGWWGDTDGHHRHFAYTRLRAIETRRDVVFCANTGTSGVINQFGEAIAQTDYGKKAVLKQGIKSHTKITMYARHGDYLGRLSAFMAIGLILTMLVKKITKGTTGSFT</sequence>
<dbReference type="PANTHER" id="PTHR38686">
    <property type="entry name" value="APOLIPOPROTEIN N-ACYLTRANSFERASE"/>
    <property type="match status" value="1"/>
</dbReference>
<feature type="transmembrane region" description="Helical" evidence="9">
    <location>
        <begin position="191"/>
        <end position="212"/>
    </location>
</feature>
<organism evidence="11 12">
    <name type="scientific">Microscilla marina ATCC 23134</name>
    <dbReference type="NCBI Taxonomy" id="313606"/>
    <lineage>
        <taxon>Bacteria</taxon>
        <taxon>Pseudomonadati</taxon>
        <taxon>Bacteroidota</taxon>
        <taxon>Cytophagia</taxon>
        <taxon>Cytophagales</taxon>
        <taxon>Microscillaceae</taxon>
        <taxon>Microscilla</taxon>
    </lineage>
</organism>
<dbReference type="EMBL" id="AAWS01000006">
    <property type="protein sequence ID" value="EAY30469.1"/>
    <property type="molecule type" value="Genomic_DNA"/>
</dbReference>
<dbReference type="AlphaFoldDB" id="A1ZG52"/>
<comment type="pathway">
    <text evidence="9">Protein modification; lipoprotein biosynthesis (N-acyl transfer).</text>
</comment>
<evidence type="ECO:0000256" key="1">
    <source>
        <dbReference type="ARBA" id="ARBA00004651"/>
    </source>
</evidence>
<dbReference type="HAMAP" id="MF_01148">
    <property type="entry name" value="Lnt"/>
    <property type="match status" value="1"/>
</dbReference>